<keyword evidence="1" id="KW-0227">DNA damage</keyword>
<dbReference type="EC" id="3.2.2.-" evidence="6"/>
<feature type="region of interest" description="Disordered" evidence="4">
    <location>
        <begin position="1"/>
        <end position="34"/>
    </location>
</feature>
<dbReference type="GO" id="GO:0006285">
    <property type="term" value="P:base-excision repair, AP site formation"/>
    <property type="evidence" value="ECO:0007669"/>
    <property type="project" value="InterPro"/>
</dbReference>
<comment type="caution">
    <text evidence="6">The sequence shown here is derived from an EMBL/GenBank/DDBJ whole genome shotgun (WGS) entry which is preliminary data.</text>
</comment>
<organism evidence="6 9">
    <name type="scientific">Corynebacterium otitidis ATCC 51513</name>
    <dbReference type="NCBI Taxonomy" id="883169"/>
    <lineage>
        <taxon>Bacteria</taxon>
        <taxon>Bacillati</taxon>
        <taxon>Actinomycetota</taxon>
        <taxon>Actinomycetes</taxon>
        <taxon>Mycobacteriales</taxon>
        <taxon>Corynebacteriaceae</taxon>
        <taxon>Corynebacterium</taxon>
    </lineage>
</organism>
<dbReference type="SUPFAM" id="SSF52141">
    <property type="entry name" value="Uracil-DNA glycosylase-like"/>
    <property type="match status" value="1"/>
</dbReference>
<dbReference type="OrthoDB" id="9799921at2"/>
<evidence type="ECO:0000256" key="2">
    <source>
        <dbReference type="ARBA" id="ARBA00022801"/>
    </source>
</evidence>
<dbReference type="EMBL" id="AHAE01000082">
    <property type="protein sequence ID" value="EJZ81342.1"/>
    <property type="molecule type" value="Genomic_DNA"/>
</dbReference>
<evidence type="ECO:0000256" key="4">
    <source>
        <dbReference type="SAM" id="MobiDB-lite"/>
    </source>
</evidence>
<evidence type="ECO:0000313" key="6">
    <source>
        <dbReference type="EMBL" id="CCI83993.1"/>
    </source>
</evidence>
<feature type="domain" description="Uracil-DNA glycosylase-like" evidence="5">
    <location>
        <begin position="34"/>
        <end position="204"/>
    </location>
</feature>
<dbReference type="CDD" id="cd10028">
    <property type="entry name" value="UDG-F2_TDG_MUG"/>
    <property type="match status" value="1"/>
</dbReference>
<dbReference type="PATRIC" id="fig|883169.3.peg.1689"/>
<dbReference type="RefSeq" id="WP_004601640.1">
    <property type="nucleotide sequence ID" value="NZ_HF541868.1"/>
</dbReference>
<keyword evidence="8" id="KW-1185">Reference proteome</keyword>
<dbReference type="GO" id="GO:0008263">
    <property type="term" value="F:pyrimidine-specific mismatch base pair DNA N-glycosylase activity"/>
    <property type="evidence" value="ECO:0007669"/>
    <property type="project" value="TreeGrafter"/>
</dbReference>
<dbReference type="Gene3D" id="3.40.470.10">
    <property type="entry name" value="Uracil-DNA glycosylase-like domain"/>
    <property type="match status" value="1"/>
</dbReference>
<protein>
    <submittedName>
        <fullName evidence="7">Mismatch-specific thymine-DNA glycosylate (Mug)</fullName>
    </submittedName>
    <submittedName>
        <fullName evidence="6">TDG/mug DNA glycosylase family protein</fullName>
        <ecNumber evidence="6">3.2.2.-</ecNumber>
    </submittedName>
</protein>
<evidence type="ECO:0000313" key="9">
    <source>
        <dbReference type="Proteomes" id="UP000011016"/>
    </source>
</evidence>
<name>I7IXQ0_9CORY</name>
<dbReference type="InterPro" id="IPR015637">
    <property type="entry name" value="MUG/TDG"/>
</dbReference>
<dbReference type="Proteomes" id="UP000006078">
    <property type="component" value="Unassembled WGS sequence"/>
</dbReference>
<dbReference type="HOGENOM" id="CLU_042829_3_0_11"/>
<dbReference type="PANTHER" id="PTHR12159:SF9">
    <property type="entry name" value="G_T MISMATCH-SPECIFIC THYMINE DNA GLYCOSYLASE"/>
    <property type="match status" value="1"/>
</dbReference>
<gene>
    <name evidence="6" type="primary">mug</name>
    <name evidence="6" type="ORF">BN46_1271</name>
    <name evidence="7" type="ORF">HMPREF9719_01750</name>
</gene>
<evidence type="ECO:0000313" key="8">
    <source>
        <dbReference type="Proteomes" id="UP000006078"/>
    </source>
</evidence>
<dbReference type="STRING" id="29321.AAV33_03620"/>
<dbReference type="Pfam" id="PF03167">
    <property type="entry name" value="UDG"/>
    <property type="match status" value="1"/>
</dbReference>
<sequence>MSTARPSPLRGARPTKADLERFAGRPGPAADDLLPETGEPIRLLIVGINPGLWTAAVNAPFARPGNRFWPSLAAAGITEREVDASRGLSDEDEAMILGLGIGMTNLVPRATARADELTNEEQCDGAARLARLAASRHPAAVAVVGVTAFRTAFRRPKASLGRQDTEGLEAGGEEWPGGSALWVLPNPSGLNAHETVDSLADRWREVWRTLD</sequence>
<dbReference type="AlphaFoldDB" id="I7IXQ0"/>
<evidence type="ECO:0000313" key="7">
    <source>
        <dbReference type="EMBL" id="EJZ81342.1"/>
    </source>
</evidence>
<dbReference type="SMART" id="SM00987">
    <property type="entry name" value="UreE_C"/>
    <property type="match status" value="1"/>
</dbReference>
<evidence type="ECO:0000256" key="3">
    <source>
        <dbReference type="ARBA" id="ARBA00023204"/>
    </source>
</evidence>
<accession>I7IXQ0</accession>
<evidence type="ECO:0000256" key="1">
    <source>
        <dbReference type="ARBA" id="ARBA00022763"/>
    </source>
</evidence>
<dbReference type="EMBL" id="CAJZ01000187">
    <property type="protein sequence ID" value="CCI83993.1"/>
    <property type="molecule type" value="Genomic_DNA"/>
</dbReference>
<dbReference type="GO" id="GO:0004844">
    <property type="term" value="F:uracil DNA N-glycosylase activity"/>
    <property type="evidence" value="ECO:0007669"/>
    <property type="project" value="TreeGrafter"/>
</dbReference>
<dbReference type="InterPro" id="IPR005122">
    <property type="entry name" value="Uracil-DNA_glycosylase-like"/>
</dbReference>
<evidence type="ECO:0000259" key="5">
    <source>
        <dbReference type="SMART" id="SM00986"/>
    </source>
</evidence>
<keyword evidence="2 6" id="KW-0378">Hydrolase</keyword>
<keyword evidence="6" id="KW-0326">Glycosidase</keyword>
<reference evidence="7 8" key="2">
    <citation type="submission" date="2012-08" db="EMBL/GenBank/DDBJ databases">
        <title>The Genome Sequence of Turicella otitidis ATCC 51513.</title>
        <authorList>
            <consortium name="The Broad Institute Genome Sequencing Platform"/>
            <person name="Earl A."/>
            <person name="Ward D."/>
            <person name="Feldgarden M."/>
            <person name="Gevers D."/>
            <person name="Huys G."/>
            <person name="Walker B."/>
            <person name="Young S.K."/>
            <person name="Zeng Q."/>
            <person name="Gargeya S."/>
            <person name="Fitzgerald M."/>
            <person name="Haas B."/>
            <person name="Abouelleil A."/>
            <person name="Alvarado L."/>
            <person name="Arachchi H.M."/>
            <person name="Berlin A.M."/>
            <person name="Chapman S.B."/>
            <person name="Goldberg J."/>
            <person name="Griggs A."/>
            <person name="Gujja S."/>
            <person name="Hansen M."/>
            <person name="Howarth C."/>
            <person name="Imamovic A."/>
            <person name="Larimer J."/>
            <person name="McCowen C."/>
            <person name="Montmayeur A."/>
            <person name="Murphy C."/>
            <person name="Neiman D."/>
            <person name="Pearson M."/>
            <person name="Priest M."/>
            <person name="Roberts A."/>
            <person name="Saif S."/>
            <person name="Shea T."/>
            <person name="Sisk P."/>
            <person name="Sykes S."/>
            <person name="Wortman J."/>
            <person name="Nusbaum C."/>
            <person name="Birren B."/>
        </authorList>
    </citation>
    <scope>NUCLEOTIDE SEQUENCE [LARGE SCALE GENOMIC DNA]</scope>
    <source>
        <strain evidence="7 8">ATCC 51513</strain>
    </source>
</reference>
<keyword evidence="3" id="KW-0234">DNA repair</keyword>
<reference evidence="6 9" key="1">
    <citation type="journal article" date="2012" name="J. Bacteriol.">
        <title>Draft Genome Sequence of Turicella otitidis ATCC 51513, Isolated from Middle Ear Fluid from a Child with Otitis Media.</title>
        <authorList>
            <person name="Brinkrolf K."/>
            <person name="Schneider J."/>
            <person name="Knecht M."/>
            <person name="Ruckert C."/>
            <person name="Tauch A."/>
        </authorList>
    </citation>
    <scope>NUCLEOTIDE SEQUENCE [LARGE SCALE GENOMIC DNA]</scope>
    <source>
        <strain evidence="6 9">ATCC 51513</strain>
    </source>
</reference>
<proteinExistence type="predicted"/>
<dbReference type="Proteomes" id="UP000011016">
    <property type="component" value="Unassembled WGS sequence"/>
</dbReference>
<dbReference type="eggNOG" id="COG3663">
    <property type="taxonomic scope" value="Bacteria"/>
</dbReference>
<dbReference type="PANTHER" id="PTHR12159">
    <property type="entry name" value="G/T AND G/U MISMATCH-SPECIFIC DNA GLYCOSYLASE"/>
    <property type="match status" value="1"/>
</dbReference>
<dbReference type="SMART" id="SM00986">
    <property type="entry name" value="UDG"/>
    <property type="match status" value="1"/>
</dbReference>
<dbReference type="InterPro" id="IPR036895">
    <property type="entry name" value="Uracil-DNA_glycosylase-like_sf"/>
</dbReference>